<sequence length="276" mass="29999">MNHKRSRFSLRRWHLALALCAALPGAASALDDNELTDLVNQPSIALYKAYAEFKMANYDDARRIWQALAAQGVAESWFNLGILAEDGLGEAQDIGEALQRYERGARGGSSKAQYRLGLLYLEGRVVAADRTRAAQWFEAAAAAGDHDAARQLQALASGADADPYLRARADESAGRSAEAVEAYRRLSDAGNLRARTRLAWMLEAGRGVRRDLAQAADLFESAAQGGDAEAQYALSVMLRTGAGRPMDEAAAQRWLMRAAEGGYPEAVAVLRDRMPR</sequence>
<comment type="caution">
    <text evidence="2">The sequence shown here is derived from an EMBL/GenBank/DDBJ whole genome shotgun (WGS) entry which is preliminary data.</text>
</comment>
<organism evidence="2 3">
    <name type="scientific">Parazoarcus communis SWub3 = DSM 12120</name>
    <dbReference type="NCBI Taxonomy" id="1121029"/>
    <lineage>
        <taxon>Bacteria</taxon>
        <taxon>Pseudomonadati</taxon>
        <taxon>Pseudomonadota</taxon>
        <taxon>Betaproteobacteria</taxon>
        <taxon>Rhodocyclales</taxon>
        <taxon>Zoogloeaceae</taxon>
        <taxon>Parazoarcus</taxon>
    </lineage>
</organism>
<dbReference type="InterPro" id="IPR006597">
    <property type="entry name" value="Sel1-like"/>
</dbReference>
<dbReference type="AlphaFoldDB" id="A0A323UX05"/>
<evidence type="ECO:0000256" key="1">
    <source>
        <dbReference type="SAM" id="SignalP"/>
    </source>
</evidence>
<dbReference type="PANTHER" id="PTHR11102">
    <property type="entry name" value="SEL-1-LIKE PROTEIN"/>
    <property type="match status" value="1"/>
</dbReference>
<name>A0A323UX05_9RHOO</name>
<evidence type="ECO:0000313" key="2">
    <source>
        <dbReference type="EMBL" id="PZA16483.1"/>
    </source>
</evidence>
<keyword evidence="3" id="KW-1185">Reference proteome</keyword>
<dbReference type="Pfam" id="PF08238">
    <property type="entry name" value="Sel1"/>
    <property type="match status" value="4"/>
</dbReference>
<accession>A0A323UX05</accession>
<dbReference type="InterPro" id="IPR050767">
    <property type="entry name" value="Sel1_AlgK"/>
</dbReference>
<feature type="chain" id="PRO_5016418662" evidence="1">
    <location>
        <begin position="30"/>
        <end position="276"/>
    </location>
</feature>
<dbReference type="RefSeq" id="WP_110524243.1">
    <property type="nucleotide sequence ID" value="NZ_QKOE01000006.1"/>
</dbReference>
<dbReference type="OrthoDB" id="5365194at2"/>
<dbReference type="Gene3D" id="1.25.40.10">
    <property type="entry name" value="Tetratricopeptide repeat domain"/>
    <property type="match status" value="2"/>
</dbReference>
<keyword evidence="1" id="KW-0732">Signal</keyword>
<protein>
    <submittedName>
        <fullName evidence="2">Sel1 repeat family protein</fullName>
    </submittedName>
</protein>
<dbReference type="SMART" id="SM00671">
    <property type="entry name" value="SEL1"/>
    <property type="match status" value="4"/>
</dbReference>
<feature type="signal peptide" evidence="1">
    <location>
        <begin position="1"/>
        <end position="29"/>
    </location>
</feature>
<reference evidence="2 3" key="1">
    <citation type="submission" date="2018-06" db="EMBL/GenBank/DDBJ databases">
        <title>Azoarcus communis strain SWub3 genome.</title>
        <authorList>
            <person name="Zorraquino Salvo V."/>
            <person name="Toubiana D."/>
            <person name="Blumwald E."/>
        </authorList>
    </citation>
    <scope>NUCLEOTIDE SEQUENCE [LARGE SCALE GENOMIC DNA]</scope>
    <source>
        <strain evidence="2 3">SWub3</strain>
    </source>
</reference>
<dbReference type="PANTHER" id="PTHR11102:SF160">
    <property type="entry name" value="ERAD-ASSOCIATED E3 UBIQUITIN-PROTEIN LIGASE COMPONENT HRD3"/>
    <property type="match status" value="1"/>
</dbReference>
<dbReference type="EMBL" id="QKOE01000006">
    <property type="protein sequence ID" value="PZA16483.1"/>
    <property type="molecule type" value="Genomic_DNA"/>
</dbReference>
<evidence type="ECO:0000313" key="3">
    <source>
        <dbReference type="Proteomes" id="UP000248259"/>
    </source>
</evidence>
<dbReference type="Proteomes" id="UP000248259">
    <property type="component" value="Unassembled WGS sequence"/>
</dbReference>
<dbReference type="SUPFAM" id="SSF81901">
    <property type="entry name" value="HCP-like"/>
    <property type="match status" value="2"/>
</dbReference>
<gene>
    <name evidence="2" type="ORF">DNK49_10125</name>
</gene>
<dbReference type="InterPro" id="IPR011990">
    <property type="entry name" value="TPR-like_helical_dom_sf"/>
</dbReference>
<proteinExistence type="predicted"/>